<dbReference type="Gene3D" id="6.10.250.690">
    <property type="match status" value="1"/>
</dbReference>
<evidence type="ECO:0000256" key="7">
    <source>
        <dbReference type="ARBA" id="ARBA00023163"/>
    </source>
</evidence>
<evidence type="ECO:0000256" key="5">
    <source>
        <dbReference type="ARBA" id="ARBA00023015"/>
    </source>
</evidence>
<feature type="modified residue" description="4-aspartylphosphate" evidence="8">
    <location>
        <position position="41"/>
    </location>
</feature>
<dbReference type="Proteomes" id="UP000326202">
    <property type="component" value="Chromosome"/>
</dbReference>
<gene>
    <name evidence="12" type="ORF">FRZ44_45830</name>
</gene>
<dbReference type="GO" id="GO:0006355">
    <property type="term" value="P:regulation of DNA-templated transcription"/>
    <property type="evidence" value="ECO:0007669"/>
    <property type="project" value="InterPro"/>
</dbReference>
<dbReference type="GO" id="GO:0032993">
    <property type="term" value="C:protein-DNA complex"/>
    <property type="evidence" value="ECO:0007669"/>
    <property type="project" value="TreeGrafter"/>
</dbReference>
<keyword evidence="5" id="KW-0805">Transcription regulation</keyword>
<keyword evidence="7" id="KW-0804">Transcription</keyword>
<dbReference type="PROSITE" id="PS51755">
    <property type="entry name" value="OMPR_PHOB"/>
    <property type="match status" value="1"/>
</dbReference>
<dbReference type="PANTHER" id="PTHR48111:SF35">
    <property type="entry name" value="TRANSCRIPTIONAL REGULATORY PROTEIN QSEB"/>
    <property type="match status" value="1"/>
</dbReference>
<comment type="subcellular location">
    <subcellularLocation>
        <location evidence="1">Cytoplasm</location>
    </subcellularLocation>
</comment>
<evidence type="ECO:0000256" key="8">
    <source>
        <dbReference type="PROSITE-ProRule" id="PRU00169"/>
    </source>
</evidence>
<dbReference type="CDD" id="cd17624">
    <property type="entry name" value="REC_OmpR_PmrA-like"/>
    <property type="match status" value="1"/>
</dbReference>
<dbReference type="PANTHER" id="PTHR48111">
    <property type="entry name" value="REGULATOR OF RPOS"/>
    <property type="match status" value="1"/>
</dbReference>
<dbReference type="PROSITE" id="PS50110">
    <property type="entry name" value="RESPONSE_REGULATORY"/>
    <property type="match status" value="1"/>
</dbReference>
<evidence type="ECO:0000256" key="6">
    <source>
        <dbReference type="ARBA" id="ARBA00023125"/>
    </source>
</evidence>
<dbReference type="GO" id="GO:0000976">
    <property type="term" value="F:transcription cis-regulatory region binding"/>
    <property type="evidence" value="ECO:0007669"/>
    <property type="project" value="TreeGrafter"/>
</dbReference>
<evidence type="ECO:0000259" key="11">
    <source>
        <dbReference type="PROSITE" id="PS51755"/>
    </source>
</evidence>
<reference evidence="12 13" key="1">
    <citation type="submission" date="2019-08" db="EMBL/GenBank/DDBJ databases">
        <title>Hyperibacter terrae gen. nov., sp. nov. and Hyperibacter viscosus sp. nov., two new members in the family Rhodospirillaceae isolated from the rhizosphere of Hypericum perforatum.</title>
        <authorList>
            <person name="Noviana Z."/>
        </authorList>
    </citation>
    <scope>NUCLEOTIDE SEQUENCE [LARGE SCALE GENOMIC DNA]</scope>
    <source>
        <strain evidence="12 13">R5913</strain>
    </source>
</reference>
<dbReference type="Gene3D" id="3.40.50.2300">
    <property type="match status" value="1"/>
</dbReference>
<proteinExistence type="predicted"/>
<dbReference type="InterPro" id="IPR039420">
    <property type="entry name" value="WalR-like"/>
</dbReference>
<dbReference type="InterPro" id="IPR001789">
    <property type="entry name" value="Sig_transdc_resp-reg_receiver"/>
</dbReference>
<feature type="DNA-binding region" description="OmpR/PhoB-type" evidence="9">
    <location>
        <begin position="114"/>
        <end position="208"/>
    </location>
</feature>
<evidence type="ECO:0000256" key="2">
    <source>
        <dbReference type="ARBA" id="ARBA00022490"/>
    </source>
</evidence>
<dbReference type="KEGG" id="htq:FRZ44_45830"/>
<evidence type="ECO:0000256" key="4">
    <source>
        <dbReference type="ARBA" id="ARBA00023012"/>
    </source>
</evidence>
<dbReference type="InterPro" id="IPR001867">
    <property type="entry name" value="OmpR/PhoB-type_DNA-bd"/>
</dbReference>
<evidence type="ECO:0000256" key="9">
    <source>
        <dbReference type="PROSITE-ProRule" id="PRU01091"/>
    </source>
</evidence>
<evidence type="ECO:0000313" key="13">
    <source>
        <dbReference type="Proteomes" id="UP000326202"/>
    </source>
</evidence>
<dbReference type="AlphaFoldDB" id="A0A5J6MTD4"/>
<evidence type="ECO:0000259" key="10">
    <source>
        <dbReference type="PROSITE" id="PS50110"/>
    </source>
</evidence>
<dbReference type="GO" id="GO:0000156">
    <property type="term" value="F:phosphorelay response regulator activity"/>
    <property type="evidence" value="ECO:0007669"/>
    <property type="project" value="TreeGrafter"/>
</dbReference>
<keyword evidence="3 8" id="KW-0597">Phosphoprotein</keyword>
<keyword evidence="2" id="KW-0963">Cytoplasm</keyword>
<evidence type="ECO:0000256" key="3">
    <source>
        <dbReference type="ARBA" id="ARBA00022553"/>
    </source>
</evidence>
<dbReference type="SMART" id="SM00862">
    <property type="entry name" value="Trans_reg_C"/>
    <property type="match status" value="1"/>
</dbReference>
<name>A0A5J6MTD4_9PROT</name>
<dbReference type="Pfam" id="PF00486">
    <property type="entry name" value="Trans_reg_C"/>
    <property type="match status" value="1"/>
</dbReference>
<keyword evidence="4" id="KW-0902">Two-component regulatory system</keyword>
<accession>A0A5J6MTD4</accession>
<evidence type="ECO:0000313" key="12">
    <source>
        <dbReference type="EMBL" id="QEX19270.1"/>
    </source>
</evidence>
<dbReference type="Pfam" id="PF00072">
    <property type="entry name" value="Response_reg"/>
    <property type="match status" value="1"/>
</dbReference>
<dbReference type="Gene3D" id="1.10.10.10">
    <property type="entry name" value="Winged helix-like DNA-binding domain superfamily/Winged helix DNA-binding domain"/>
    <property type="match status" value="1"/>
</dbReference>
<dbReference type="InterPro" id="IPR036388">
    <property type="entry name" value="WH-like_DNA-bd_sf"/>
</dbReference>
<sequence length="211" mass="23223">MIGQGLIRALGDAGWSVDWVRTGGDGEEALRSGGHAVALLDLGLPEKLGLEVLASIRKADIRTPLIIVTAQDDLETRLAGLDLGADDYLVKPFDSRELLARIRAVLRRRVDQAVSSLSSGEVELDLTSHAVTYRETTHVLPAREFALMQALVEHQGGILSKGVLEERLYGWGEEVQSNAVEVLIHYIRRKFDKDIIRNVRGAGWTIPKAPR</sequence>
<dbReference type="CDD" id="cd00383">
    <property type="entry name" value="trans_reg_C"/>
    <property type="match status" value="1"/>
</dbReference>
<dbReference type="GO" id="GO:0005829">
    <property type="term" value="C:cytosol"/>
    <property type="evidence" value="ECO:0007669"/>
    <property type="project" value="TreeGrafter"/>
</dbReference>
<protein>
    <submittedName>
        <fullName evidence="12">DNA-binding response regulator</fullName>
    </submittedName>
</protein>
<keyword evidence="13" id="KW-1185">Reference proteome</keyword>
<keyword evidence="6 9" id="KW-0238">DNA-binding</keyword>
<feature type="domain" description="Response regulatory" evidence="10">
    <location>
        <begin position="1"/>
        <end position="106"/>
    </location>
</feature>
<dbReference type="SMART" id="SM00448">
    <property type="entry name" value="REC"/>
    <property type="match status" value="1"/>
</dbReference>
<organism evidence="12 13">
    <name type="scientific">Hypericibacter terrae</name>
    <dbReference type="NCBI Taxonomy" id="2602015"/>
    <lineage>
        <taxon>Bacteria</taxon>
        <taxon>Pseudomonadati</taxon>
        <taxon>Pseudomonadota</taxon>
        <taxon>Alphaproteobacteria</taxon>
        <taxon>Rhodospirillales</taxon>
        <taxon>Dongiaceae</taxon>
        <taxon>Hypericibacter</taxon>
    </lineage>
</organism>
<evidence type="ECO:0000256" key="1">
    <source>
        <dbReference type="ARBA" id="ARBA00004496"/>
    </source>
</evidence>
<feature type="domain" description="OmpR/PhoB-type" evidence="11">
    <location>
        <begin position="114"/>
        <end position="208"/>
    </location>
</feature>
<dbReference type="InterPro" id="IPR011006">
    <property type="entry name" value="CheY-like_superfamily"/>
</dbReference>
<dbReference type="EMBL" id="CP042906">
    <property type="protein sequence ID" value="QEX19270.1"/>
    <property type="molecule type" value="Genomic_DNA"/>
</dbReference>
<dbReference type="SUPFAM" id="SSF52172">
    <property type="entry name" value="CheY-like"/>
    <property type="match status" value="1"/>
</dbReference>